<feature type="compositionally biased region" description="Low complexity" evidence="1">
    <location>
        <begin position="249"/>
        <end position="259"/>
    </location>
</feature>
<proteinExistence type="predicted"/>
<sequence length="259" mass="28312">MLTSRTDLSTFAAALADRLPGRWTSEYEEHGAYGAQFVAAEGLWDAGHVDHIVSQYVLSRHAVLSHPDGRQLYITDRPLYRHQFVVAPLEPVGPRIKPHHFTGVEEPNGIAVPNEPARAAAQVVLHLLPRYQHALDTVLRNAAVQPDPPHRPGPPQVADVVTLTWSEDGALGAPYKSVPEDARTAFYTHGFHYDPHQAAFLLPSPYRHDGLALPLQSLVHHLAQKGIGVNLRHSTTPTTTPARLPVPAPTNAAATALHR</sequence>
<dbReference type="Proteomes" id="UP000582643">
    <property type="component" value="Unassembled WGS sequence"/>
</dbReference>
<keyword evidence="3" id="KW-1185">Reference proteome</keyword>
<name>A0A7W7U364_9ACTN</name>
<comment type="caution">
    <text evidence="2">The sequence shown here is derived from an EMBL/GenBank/DDBJ whole genome shotgun (WGS) entry which is preliminary data.</text>
</comment>
<evidence type="ECO:0000256" key="1">
    <source>
        <dbReference type="SAM" id="MobiDB-lite"/>
    </source>
</evidence>
<dbReference type="EMBL" id="JACHJY010000007">
    <property type="protein sequence ID" value="MBB4984190.1"/>
    <property type="molecule type" value="Genomic_DNA"/>
</dbReference>
<reference evidence="2 3" key="1">
    <citation type="submission" date="2020-08" db="EMBL/GenBank/DDBJ databases">
        <title>Genomic Encyclopedia of Type Strains, Phase III (KMG-III): the genomes of soil and plant-associated and newly described type strains.</title>
        <authorList>
            <person name="Whitman W."/>
        </authorList>
    </citation>
    <scope>NUCLEOTIDE SEQUENCE [LARGE SCALE GENOMIC DNA]</scope>
    <source>
        <strain evidence="2 3">SFB5A</strain>
    </source>
</reference>
<organism evidence="2 3">
    <name type="scientific">Streptomyces nymphaeiformis</name>
    <dbReference type="NCBI Taxonomy" id="2663842"/>
    <lineage>
        <taxon>Bacteria</taxon>
        <taxon>Bacillati</taxon>
        <taxon>Actinomycetota</taxon>
        <taxon>Actinomycetes</taxon>
        <taxon>Kitasatosporales</taxon>
        <taxon>Streptomycetaceae</taxon>
        <taxon>Streptomyces</taxon>
    </lineage>
</organism>
<dbReference type="AlphaFoldDB" id="A0A7W7U364"/>
<gene>
    <name evidence="2" type="ORF">GGE06_005136</name>
</gene>
<feature type="region of interest" description="Disordered" evidence="1">
    <location>
        <begin position="234"/>
        <end position="259"/>
    </location>
</feature>
<protein>
    <submittedName>
        <fullName evidence="2">Uncharacterized protein</fullName>
    </submittedName>
</protein>
<evidence type="ECO:0000313" key="3">
    <source>
        <dbReference type="Proteomes" id="UP000582643"/>
    </source>
</evidence>
<accession>A0A7W7U364</accession>
<dbReference type="RefSeq" id="WP_184931831.1">
    <property type="nucleotide sequence ID" value="NZ_JACHJY010000007.1"/>
</dbReference>
<evidence type="ECO:0000313" key="2">
    <source>
        <dbReference type="EMBL" id="MBB4984190.1"/>
    </source>
</evidence>